<keyword evidence="5" id="KW-0804">Transcription</keyword>
<dbReference type="SMART" id="SM00116">
    <property type="entry name" value="CBS"/>
    <property type="match status" value="2"/>
</dbReference>
<evidence type="ECO:0000256" key="6">
    <source>
        <dbReference type="PROSITE-ProRule" id="PRU00703"/>
    </source>
</evidence>
<dbReference type="SUPFAM" id="SSF54631">
    <property type="entry name" value="CBS-domain pair"/>
    <property type="match status" value="1"/>
</dbReference>
<dbReference type="GO" id="GO:0006355">
    <property type="term" value="P:regulation of DNA-templated transcription"/>
    <property type="evidence" value="ECO:0007669"/>
    <property type="project" value="InterPro"/>
</dbReference>
<dbReference type="SUPFAM" id="SSF46689">
    <property type="entry name" value="Homeodomain-like"/>
    <property type="match status" value="1"/>
</dbReference>
<dbReference type="InterPro" id="IPR046342">
    <property type="entry name" value="CBS_dom_sf"/>
</dbReference>
<dbReference type="FunFam" id="3.40.50.300:FF:000006">
    <property type="entry name" value="DNA-binding transcriptional regulator NtrC"/>
    <property type="match status" value="1"/>
</dbReference>
<dbReference type="Pfam" id="PF00158">
    <property type="entry name" value="Sigma54_activat"/>
    <property type="match status" value="1"/>
</dbReference>
<dbReference type="Gene3D" id="3.40.50.300">
    <property type="entry name" value="P-loop containing nucleotide triphosphate hydrolases"/>
    <property type="match status" value="1"/>
</dbReference>
<dbReference type="PROSITE" id="PS51371">
    <property type="entry name" value="CBS"/>
    <property type="match status" value="2"/>
</dbReference>
<dbReference type="PROSITE" id="PS00688">
    <property type="entry name" value="SIGMA54_INTERACT_3"/>
    <property type="match status" value="1"/>
</dbReference>
<feature type="domain" description="CBS" evidence="9">
    <location>
        <begin position="86"/>
        <end position="138"/>
    </location>
</feature>
<keyword evidence="2" id="KW-0067">ATP-binding</keyword>
<dbReference type="Gene3D" id="3.30.450.20">
    <property type="entry name" value="PAS domain"/>
    <property type="match status" value="1"/>
</dbReference>
<accession>A0AAE9XHN1</accession>
<dbReference type="CDD" id="cd00009">
    <property type="entry name" value="AAA"/>
    <property type="match status" value="1"/>
</dbReference>
<dbReference type="InterPro" id="IPR000014">
    <property type="entry name" value="PAS"/>
</dbReference>
<evidence type="ECO:0000259" key="9">
    <source>
        <dbReference type="PROSITE" id="PS51371"/>
    </source>
</evidence>
<keyword evidence="4" id="KW-0238">DNA-binding</keyword>
<dbReference type="PROSITE" id="PS00676">
    <property type="entry name" value="SIGMA54_INTERACT_2"/>
    <property type="match status" value="1"/>
</dbReference>
<dbReference type="PRINTS" id="PR01590">
    <property type="entry name" value="HTHFIS"/>
</dbReference>
<evidence type="ECO:0000259" key="7">
    <source>
        <dbReference type="PROSITE" id="PS50045"/>
    </source>
</evidence>
<dbReference type="GO" id="GO:0043565">
    <property type="term" value="F:sequence-specific DNA binding"/>
    <property type="evidence" value="ECO:0007669"/>
    <property type="project" value="InterPro"/>
</dbReference>
<dbReference type="InterPro" id="IPR002078">
    <property type="entry name" value="Sigma_54_int"/>
</dbReference>
<dbReference type="InterPro" id="IPR058031">
    <property type="entry name" value="AAA_lid_NorR"/>
</dbReference>
<dbReference type="PANTHER" id="PTHR32071">
    <property type="entry name" value="TRANSCRIPTIONAL REGULATORY PROTEIN"/>
    <property type="match status" value="1"/>
</dbReference>
<dbReference type="InterPro" id="IPR035965">
    <property type="entry name" value="PAS-like_dom_sf"/>
</dbReference>
<dbReference type="NCBIfam" id="TIGR00229">
    <property type="entry name" value="sensory_box"/>
    <property type="match status" value="1"/>
</dbReference>
<evidence type="ECO:0000256" key="3">
    <source>
        <dbReference type="ARBA" id="ARBA00023015"/>
    </source>
</evidence>
<name>A0AAE9XHN1_9ENTE</name>
<dbReference type="SUPFAM" id="SSF55785">
    <property type="entry name" value="PYP-like sensor domain (PAS domain)"/>
    <property type="match status" value="1"/>
</dbReference>
<dbReference type="SMART" id="SM00091">
    <property type="entry name" value="PAS"/>
    <property type="match status" value="1"/>
</dbReference>
<dbReference type="PROSITE" id="PS50112">
    <property type="entry name" value="PAS"/>
    <property type="match status" value="1"/>
</dbReference>
<sequence>MSEKEGVSMQPIINADPVSKWMTKNVITVYQDQSVQQAIQILENQTIFGLPVVNELKEYQGLVSKTVLMNYFNEESLFHKNVSEIMLVNAKTVLPNTTIKEASEMIEGCLPVVDKDGILQGIITRTDIIRSNTYQLERARQKIDYSETLKQVLESAYEGIVVVNRQGYVQEINESYCRLIDMTREEVIGRHVADVIENTRLHIIAKTGKEERGYIQRIRGHELIVHRIPIFKNQRADGAIGMLVFQDVLELNRILDNLTVQQNEQEPDVVLEVTKDHVFQKVLGKSPAIQETKRQAIRAAQTTATVFISGESGTGKEVFARAIHDMSPVADGKFVTVNCSAIPESLMESELFGYEEGAFTDAKKGGKVGKFEMADNGTIFLDEIGDMPYTLQAKLLRVLQEQTIEKVGSALPKQVKVRVIAATHRDIKQMVKEGTFREDLYYRIHVIPLKLPSLKERRQDIPLFIDFHLKRVAHEYGLPMKHLTHEAMEKLVAFDWPGNVRQLINVCETMVVLTEGNKITTADLPADILEEEKEWSHLTPMEQNERDLIIDMLKQTNGNKSEAAKLLGIQRGTLYQKLSKYDISS</sequence>
<evidence type="ECO:0000313" key="11">
    <source>
        <dbReference type="Proteomes" id="UP001179600"/>
    </source>
</evidence>
<dbReference type="SUPFAM" id="SSF52540">
    <property type="entry name" value="P-loop containing nucleoside triphosphate hydrolases"/>
    <property type="match status" value="1"/>
</dbReference>
<reference evidence="10" key="1">
    <citation type="submission" date="2023-01" db="EMBL/GenBank/DDBJ databases">
        <title>Oxazolidinone resistance genes in florfenicol resistant enterococci from beef cattle and veal calves at slaughter.</title>
        <authorList>
            <person name="Biggel M."/>
        </authorList>
    </citation>
    <scope>NUCLEOTIDE SEQUENCE</scope>
    <source>
        <strain evidence="10">K204-1</strain>
    </source>
</reference>
<gene>
    <name evidence="10" type="ORF">PML95_06895</name>
</gene>
<dbReference type="PANTHER" id="PTHR32071:SF57">
    <property type="entry name" value="C4-DICARBOXYLATE TRANSPORT TRANSCRIPTIONAL REGULATORY PROTEIN DCTD"/>
    <property type="match status" value="1"/>
</dbReference>
<keyword evidence="3" id="KW-0805">Transcription regulation</keyword>
<dbReference type="Pfam" id="PF25601">
    <property type="entry name" value="AAA_lid_14"/>
    <property type="match status" value="1"/>
</dbReference>
<dbReference type="InterPro" id="IPR025943">
    <property type="entry name" value="Sigma_54_int_dom_ATP-bd_2"/>
</dbReference>
<evidence type="ECO:0000313" key="10">
    <source>
        <dbReference type="EMBL" id="WCG22125.1"/>
    </source>
</evidence>
<dbReference type="Pfam" id="PF13426">
    <property type="entry name" value="PAS_9"/>
    <property type="match status" value="1"/>
</dbReference>
<dbReference type="Gene3D" id="3.10.580.10">
    <property type="entry name" value="CBS-domain"/>
    <property type="match status" value="1"/>
</dbReference>
<dbReference type="PROSITE" id="PS00675">
    <property type="entry name" value="SIGMA54_INTERACT_1"/>
    <property type="match status" value="1"/>
</dbReference>
<evidence type="ECO:0000256" key="2">
    <source>
        <dbReference type="ARBA" id="ARBA00022840"/>
    </source>
</evidence>
<feature type="domain" description="CBS" evidence="9">
    <location>
        <begin position="22"/>
        <end position="81"/>
    </location>
</feature>
<dbReference type="Gene3D" id="1.10.8.60">
    <property type="match status" value="1"/>
</dbReference>
<dbReference type="Proteomes" id="UP001179600">
    <property type="component" value="Chromosome"/>
</dbReference>
<dbReference type="Pfam" id="PF02954">
    <property type="entry name" value="HTH_8"/>
    <property type="match status" value="1"/>
</dbReference>
<feature type="domain" description="PAS" evidence="8">
    <location>
        <begin position="145"/>
        <end position="196"/>
    </location>
</feature>
<dbReference type="AlphaFoldDB" id="A0AAE9XHN1"/>
<dbReference type="SMART" id="SM00382">
    <property type="entry name" value="AAA"/>
    <property type="match status" value="1"/>
</dbReference>
<keyword evidence="6" id="KW-0129">CBS domain</keyword>
<dbReference type="InterPro" id="IPR025662">
    <property type="entry name" value="Sigma_54_int_dom_ATP-bd_1"/>
</dbReference>
<dbReference type="GO" id="GO:0005524">
    <property type="term" value="F:ATP binding"/>
    <property type="evidence" value="ECO:0007669"/>
    <property type="project" value="UniProtKB-KW"/>
</dbReference>
<feature type="domain" description="Sigma-54 factor interaction" evidence="7">
    <location>
        <begin position="282"/>
        <end position="512"/>
    </location>
</feature>
<dbReference type="InterPro" id="IPR003593">
    <property type="entry name" value="AAA+_ATPase"/>
</dbReference>
<evidence type="ECO:0000259" key="8">
    <source>
        <dbReference type="PROSITE" id="PS50112"/>
    </source>
</evidence>
<proteinExistence type="predicted"/>
<dbReference type="CDD" id="cd00130">
    <property type="entry name" value="PAS"/>
    <property type="match status" value="1"/>
</dbReference>
<protein>
    <submittedName>
        <fullName evidence="10">Sigma 54-interacting transcriptional regulator</fullName>
    </submittedName>
</protein>
<evidence type="ECO:0000256" key="1">
    <source>
        <dbReference type="ARBA" id="ARBA00022741"/>
    </source>
</evidence>
<dbReference type="InterPro" id="IPR027417">
    <property type="entry name" value="P-loop_NTPase"/>
</dbReference>
<dbReference type="Gene3D" id="1.10.10.60">
    <property type="entry name" value="Homeodomain-like"/>
    <property type="match status" value="1"/>
</dbReference>
<dbReference type="InterPro" id="IPR000644">
    <property type="entry name" value="CBS_dom"/>
</dbReference>
<organism evidence="10 11">
    <name type="scientific">Vagococcus lutrae</name>
    <dbReference type="NCBI Taxonomy" id="81947"/>
    <lineage>
        <taxon>Bacteria</taxon>
        <taxon>Bacillati</taxon>
        <taxon>Bacillota</taxon>
        <taxon>Bacilli</taxon>
        <taxon>Lactobacillales</taxon>
        <taxon>Enterococcaceae</taxon>
        <taxon>Vagococcus</taxon>
    </lineage>
</organism>
<keyword evidence="1" id="KW-0547">Nucleotide-binding</keyword>
<evidence type="ECO:0000256" key="5">
    <source>
        <dbReference type="ARBA" id="ARBA00023163"/>
    </source>
</evidence>
<dbReference type="InterPro" id="IPR009057">
    <property type="entry name" value="Homeodomain-like_sf"/>
</dbReference>
<dbReference type="RefSeq" id="WP_272163112.1">
    <property type="nucleotide sequence ID" value="NZ_CP116507.1"/>
</dbReference>
<dbReference type="InterPro" id="IPR025944">
    <property type="entry name" value="Sigma_54_int_dom_CS"/>
</dbReference>
<dbReference type="Pfam" id="PF00571">
    <property type="entry name" value="CBS"/>
    <property type="match status" value="2"/>
</dbReference>
<evidence type="ECO:0000256" key="4">
    <source>
        <dbReference type="ARBA" id="ARBA00023125"/>
    </source>
</evidence>
<dbReference type="EMBL" id="CP116507">
    <property type="protein sequence ID" value="WCG22125.1"/>
    <property type="molecule type" value="Genomic_DNA"/>
</dbReference>
<dbReference type="InterPro" id="IPR002197">
    <property type="entry name" value="HTH_Fis"/>
</dbReference>
<dbReference type="PROSITE" id="PS50045">
    <property type="entry name" value="SIGMA54_INTERACT_4"/>
    <property type="match status" value="1"/>
</dbReference>